<keyword evidence="3" id="KW-0732">Signal</keyword>
<accession>A0A448ZGU9</accession>
<organism evidence="4 5">
    <name type="scientific">Pseudo-nitzschia multistriata</name>
    <dbReference type="NCBI Taxonomy" id="183589"/>
    <lineage>
        <taxon>Eukaryota</taxon>
        <taxon>Sar</taxon>
        <taxon>Stramenopiles</taxon>
        <taxon>Ochrophyta</taxon>
        <taxon>Bacillariophyta</taxon>
        <taxon>Bacillariophyceae</taxon>
        <taxon>Bacillariophycidae</taxon>
        <taxon>Bacillariales</taxon>
        <taxon>Bacillariaceae</taxon>
        <taxon>Pseudo-nitzschia</taxon>
    </lineage>
</organism>
<dbReference type="Proteomes" id="UP000291116">
    <property type="component" value="Unassembled WGS sequence"/>
</dbReference>
<evidence type="ECO:0000313" key="4">
    <source>
        <dbReference type="EMBL" id="VEU41211.1"/>
    </source>
</evidence>
<dbReference type="GO" id="GO:0015937">
    <property type="term" value="P:coenzyme A biosynthetic process"/>
    <property type="evidence" value="ECO:0007669"/>
    <property type="project" value="InterPro"/>
</dbReference>
<proteinExistence type="inferred from homology"/>
<dbReference type="InterPro" id="IPR001977">
    <property type="entry name" value="Depp_CoAkinase"/>
</dbReference>
<dbReference type="OrthoDB" id="247245at2759"/>
<protein>
    <recommendedName>
        <fullName evidence="6">Dephospho-CoA kinase</fullName>
    </recommendedName>
</protein>
<dbReference type="PROSITE" id="PS51219">
    <property type="entry name" value="DPCK"/>
    <property type="match status" value="1"/>
</dbReference>
<sequence>MPSSTGVTRQRSFFLPLLLVLASCLSPALSLLSLPATTTIASCRTAMELAAAEPNTAPGEPPRGTAAPSFKVLGVCGGIGSGKSTACKLLVSSCGCLAHIDADKVAHSVYAPGSRAVEDVAARFGEGVLKNGGKGDVCEPREIDRKQLGAIVFADRSAMADLEKIVWPHVGAAIGDTIGKLREEWERSGGTADEPGGRLPVVVLEAAVLLDAGWEDLADGVWAVTVPREDALRRLIESRGLSEAEAAKRIDAQASCRGIGNVPEEVAAGAVTGVVANDGSLSDLERVLRESLEDPSFWKPAKEPC</sequence>
<dbReference type="Gene3D" id="3.40.50.300">
    <property type="entry name" value="P-loop containing nucleotide triphosphate hydrolases"/>
    <property type="match status" value="1"/>
</dbReference>
<dbReference type="HAMAP" id="MF_00376">
    <property type="entry name" value="Dephospho_CoA_kinase"/>
    <property type="match status" value="1"/>
</dbReference>
<dbReference type="EMBL" id="CAACVS010000335">
    <property type="protein sequence ID" value="VEU41211.1"/>
    <property type="molecule type" value="Genomic_DNA"/>
</dbReference>
<feature type="signal peptide" evidence="3">
    <location>
        <begin position="1"/>
        <end position="30"/>
    </location>
</feature>
<evidence type="ECO:0000256" key="3">
    <source>
        <dbReference type="SAM" id="SignalP"/>
    </source>
</evidence>
<dbReference type="SUPFAM" id="SSF52540">
    <property type="entry name" value="P-loop containing nucleoside triphosphate hydrolases"/>
    <property type="match status" value="1"/>
</dbReference>
<keyword evidence="5" id="KW-1185">Reference proteome</keyword>
<gene>
    <name evidence="4" type="ORF">PSNMU_V1.4_AUG-EV-PASAV3_0081770</name>
</gene>
<evidence type="ECO:0000256" key="1">
    <source>
        <dbReference type="ARBA" id="ARBA00022741"/>
    </source>
</evidence>
<dbReference type="GO" id="GO:0005524">
    <property type="term" value="F:ATP binding"/>
    <property type="evidence" value="ECO:0007669"/>
    <property type="project" value="UniProtKB-KW"/>
</dbReference>
<dbReference type="AlphaFoldDB" id="A0A448ZGU9"/>
<dbReference type="CDD" id="cd02022">
    <property type="entry name" value="DPCK"/>
    <property type="match status" value="1"/>
</dbReference>
<evidence type="ECO:0000256" key="2">
    <source>
        <dbReference type="ARBA" id="ARBA00022840"/>
    </source>
</evidence>
<keyword evidence="1" id="KW-0547">Nucleotide-binding</keyword>
<dbReference type="PANTHER" id="PTHR10695">
    <property type="entry name" value="DEPHOSPHO-COA KINASE-RELATED"/>
    <property type="match status" value="1"/>
</dbReference>
<dbReference type="NCBIfam" id="TIGR00152">
    <property type="entry name" value="dephospho-CoA kinase"/>
    <property type="match status" value="1"/>
</dbReference>
<dbReference type="InterPro" id="IPR027417">
    <property type="entry name" value="P-loop_NTPase"/>
</dbReference>
<reference evidence="4 5" key="1">
    <citation type="submission" date="2019-01" db="EMBL/GenBank/DDBJ databases">
        <authorList>
            <person name="Ferrante I. M."/>
        </authorList>
    </citation>
    <scope>NUCLEOTIDE SEQUENCE [LARGE SCALE GENOMIC DNA]</scope>
    <source>
        <strain evidence="4 5">B856</strain>
    </source>
</reference>
<name>A0A448ZGU9_9STRA</name>
<evidence type="ECO:0000313" key="5">
    <source>
        <dbReference type="Proteomes" id="UP000291116"/>
    </source>
</evidence>
<feature type="chain" id="PRO_5019500553" description="Dephospho-CoA kinase" evidence="3">
    <location>
        <begin position="31"/>
        <end position="305"/>
    </location>
</feature>
<dbReference type="PANTHER" id="PTHR10695:SF46">
    <property type="entry name" value="BIFUNCTIONAL COENZYME A SYNTHASE-RELATED"/>
    <property type="match status" value="1"/>
</dbReference>
<evidence type="ECO:0008006" key="6">
    <source>
        <dbReference type="Google" id="ProtNLM"/>
    </source>
</evidence>
<keyword evidence="2" id="KW-0067">ATP-binding</keyword>
<dbReference type="GO" id="GO:0004140">
    <property type="term" value="F:dephospho-CoA kinase activity"/>
    <property type="evidence" value="ECO:0007669"/>
    <property type="project" value="InterPro"/>
</dbReference>
<dbReference type="Pfam" id="PF01121">
    <property type="entry name" value="CoaE"/>
    <property type="match status" value="1"/>
</dbReference>